<dbReference type="InterPro" id="IPR013407">
    <property type="entry name" value="CRISPR-assoc_prot_Cmr2"/>
</dbReference>
<dbReference type="Gene3D" id="3.30.70.2220">
    <property type="entry name" value="CRISPR-Cas system, Cmr2 subunit, D1 domain, cysteine cluster"/>
    <property type="match status" value="1"/>
</dbReference>
<dbReference type="InterPro" id="IPR054767">
    <property type="entry name" value="Cas10-Cmr2_palm2"/>
</dbReference>
<dbReference type="InterPro" id="IPR000160">
    <property type="entry name" value="GGDEF_dom"/>
</dbReference>
<dbReference type="STRING" id="1760988.SAMN02949497_2593"/>
<name>A0A1Y6CYC7_9GAMM</name>
<evidence type="ECO:0000256" key="2">
    <source>
        <dbReference type="ARBA" id="ARBA00023118"/>
    </source>
</evidence>
<dbReference type="InterPro" id="IPR024615">
    <property type="entry name" value="CRISPR-assoc_Cmr2_N"/>
</dbReference>
<dbReference type="InterPro" id="IPR043128">
    <property type="entry name" value="Rev_trsase/Diguanyl_cyclase"/>
</dbReference>
<dbReference type="GO" id="GO:0000166">
    <property type="term" value="F:nucleotide binding"/>
    <property type="evidence" value="ECO:0007669"/>
    <property type="project" value="UniProtKB-KW"/>
</dbReference>
<evidence type="ECO:0000256" key="1">
    <source>
        <dbReference type="ARBA" id="ARBA00022741"/>
    </source>
</evidence>
<keyword evidence="1" id="KW-0547">Nucleotide-binding</keyword>
<dbReference type="NCBIfam" id="TIGR02577">
    <property type="entry name" value="cas_TM1794_Cmr2"/>
    <property type="match status" value="1"/>
</dbReference>
<accession>A0A1Y6CYC7</accession>
<sequence>MIDAQYFHFTLGPVQSFVAQARRTRDFWAGSFLLSWLSAVAMREVEAQGGKIVFPGLDLAFRDALTGGAKQRGPQQGSVPNRFKAQVGPGFAPEQVDVAVWMAWKALAELVWREDLAELVGKIDDGSKSKTGRPKIERLWRNQIGGFWEMTWCLTGDPLESDLLDRRKNWRTYLPPPQSGAKCAVMEGWQELSGAKPPPKSKDGLEQAAAERERPDFWARVRAHLRTSDLRDDERLCAIAFVKRRFHRHFHRLQGVTMPGGWTLYGWRIETGVPSVGFMAAVPWLADLIADHDKVADGVLEALYENGLALAGDHDEWRTRIRCVESALDSRPGSKAWELARLDGSVFFPDLYGSQFKGKGDAEKNAMREALARLGRGTPPPFYALLLMDGDNLGKSLSNGVPETGDPKTRRQAAEKRERLIALALEKFTARVSGSNKPVDTVALPDKGTVDLHDGFLVYAGGDDVLALLPVRSALECARKLRQDYLECFGEAHRVLGIDPAKRIPCSISAAIQFVHVHCPLTRVLRDAHHLLDEIAKDGCGRDALAVRVVKPGGATLEWAMPWETALTRDEQGEESLVVGHMARRFAQEQAQATGLSSKFLFGMRDIFDLLTEPPDPDGPDCPKRADLGLDDRAIVDLLMADYLASGGNTALRGDGEARPAIRAAIEALFRQCQPQTRGPEGGLIDIGSPRADAALLVRFLASQGAAA</sequence>
<gene>
    <name evidence="5" type="ORF">SAMN02949497_2593</name>
</gene>
<dbReference type="Proteomes" id="UP000192923">
    <property type="component" value="Unassembled WGS sequence"/>
</dbReference>
<reference evidence="5 6" key="1">
    <citation type="submission" date="2016-12" db="EMBL/GenBank/DDBJ databases">
        <authorList>
            <person name="Song W.-J."/>
            <person name="Kurnit D.M."/>
        </authorList>
    </citation>
    <scope>NUCLEOTIDE SEQUENCE [LARGE SCALE GENOMIC DNA]</scope>
    <source>
        <strain evidence="5 6">175</strain>
    </source>
</reference>
<keyword evidence="6" id="KW-1185">Reference proteome</keyword>
<dbReference type="InterPro" id="IPR038242">
    <property type="entry name" value="Cmr2_N"/>
</dbReference>
<evidence type="ECO:0000313" key="6">
    <source>
        <dbReference type="Proteomes" id="UP000192923"/>
    </source>
</evidence>
<protein>
    <submittedName>
        <fullName evidence="5">CRISPR-associated protein Cmr2</fullName>
    </submittedName>
</protein>
<feature type="compositionally biased region" description="Basic and acidic residues" evidence="3">
    <location>
        <begin position="200"/>
        <end position="211"/>
    </location>
</feature>
<dbReference type="AlphaFoldDB" id="A0A1Y6CYC7"/>
<evidence type="ECO:0000313" key="5">
    <source>
        <dbReference type="EMBL" id="SMF95240.1"/>
    </source>
</evidence>
<dbReference type="GO" id="GO:0051607">
    <property type="term" value="P:defense response to virus"/>
    <property type="evidence" value="ECO:0007669"/>
    <property type="project" value="UniProtKB-KW"/>
</dbReference>
<evidence type="ECO:0000259" key="4">
    <source>
        <dbReference type="PROSITE" id="PS50887"/>
    </source>
</evidence>
<dbReference type="EMBL" id="FXAM01000001">
    <property type="protein sequence ID" value="SMF95240.1"/>
    <property type="molecule type" value="Genomic_DNA"/>
</dbReference>
<feature type="domain" description="GGDEF" evidence="4">
    <location>
        <begin position="381"/>
        <end position="550"/>
    </location>
</feature>
<proteinExistence type="predicted"/>
<dbReference type="Pfam" id="PF22335">
    <property type="entry name" value="Cas10-Cmr2_palm2"/>
    <property type="match status" value="1"/>
</dbReference>
<feature type="region of interest" description="Disordered" evidence="3">
    <location>
        <begin position="192"/>
        <end position="211"/>
    </location>
</feature>
<evidence type="ECO:0000256" key="3">
    <source>
        <dbReference type="SAM" id="MobiDB-lite"/>
    </source>
</evidence>
<dbReference type="Pfam" id="PF12469">
    <property type="entry name" value="Cmr2_N"/>
    <property type="match status" value="1"/>
</dbReference>
<dbReference type="RefSeq" id="WP_176225213.1">
    <property type="nucleotide sequence ID" value="NZ_FXAM01000001.1"/>
</dbReference>
<keyword evidence="2" id="KW-0051">Antiviral defense</keyword>
<organism evidence="5 6">
    <name type="scientific">Methylomagnum ishizawai</name>
    <dbReference type="NCBI Taxonomy" id="1760988"/>
    <lineage>
        <taxon>Bacteria</taxon>
        <taxon>Pseudomonadati</taxon>
        <taxon>Pseudomonadota</taxon>
        <taxon>Gammaproteobacteria</taxon>
        <taxon>Methylococcales</taxon>
        <taxon>Methylococcaceae</taxon>
        <taxon>Methylomagnum</taxon>
    </lineage>
</organism>
<dbReference type="Gene3D" id="3.30.70.270">
    <property type="match status" value="1"/>
</dbReference>
<dbReference type="PROSITE" id="PS50887">
    <property type="entry name" value="GGDEF"/>
    <property type="match status" value="1"/>
</dbReference>